<dbReference type="GO" id="GO:0009117">
    <property type="term" value="P:nucleotide metabolic process"/>
    <property type="evidence" value="ECO:0007669"/>
    <property type="project" value="UniProtKB-KW"/>
</dbReference>
<name>A0A1I2B4W2_9BACL</name>
<feature type="binding site" evidence="10">
    <location>
        <position position="194"/>
    </location>
    <ligand>
        <name>substrate</name>
    </ligand>
</feature>
<feature type="active site" description="Proton acceptor" evidence="10">
    <location>
        <position position="75"/>
    </location>
</feature>
<feature type="binding site" evidence="10">
    <location>
        <position position="75"/>
    </location>
    <ligand>
        <name>Mg(2+)</name>
        <dbReference type="ChEBI" id="CHEBI:18420"/>
    </ligand>
</feature>
<gene>
    <name evidence="12" type="ORF">SAMN04487969_103107</name>
</gene>
<dbReference type="PANTHER" id="PTHR11067">
    <property type="entry name" value="INOSINE TRIPHOSPHATE PYROPHOSPHATASE/HAM1 PROTEIN"/>
    <property type="match status" value="1"/>
</dbReference>
<comment type="similarity">
    <text evidence="1 10 11">Belongs to the HAM1 NTPase family.</text>
</comment>
<evidence type="ECO:0000313" key="12">
    <source>
        <dbReference type="EMBL" id="SFE50333.1"/>
    </source>
</evidence>
<keyword evidence="13" id="KW-1185">Reference proteome</keyword>
<dbReference type="InterPro" id="IPR002637">
    <property type="entry name" value="RdgB/HAM1"/>
</dbReference>
<dbReference type="Pfam" id="PF01725">
    <property type="entry name" value="Ham1p_like"/>
    <property type="match status" value="1"/>
</dbReference>
<evidence type="ECO:0000256" key="11">
    <source>
        <dbReference type="RuleBase" id="RU003781"/>
    </source>
</evidence>
<evidence type="ECO:0000256" key="7">
    <source>
        <dbReference type="ARBA" id="ARBA00023080"/>
    </source>
</evidence>
<evidence type="ECO:0000313" key="13">
    <source>
        <dbReference type="Proteomes" id="UP000183410"/>
    </source>
</evidence>
<comment type="subunit">
    <text evidence="2 10">Homodimer.</text>
</comment>
<evidence type="ECO:0000256" key="3">
    <source>
        <dbReference type="ARBA" id="ARBA00022723"/>
    </source>
</evidence>
<keyword evidence="6 10" id="KW-0460">Magnesium</keyword>
<evidence type="ECO:0000256" key="1">
    <source>
        <dbReference type="ARBA" id="ARBA00008023"/>
    </source>
</evidence>
<dbReference type="InterPro" id="IPR029001">
    <property type="entry name" value="ITPase-like_fam"/>
</dbReference>
<feature type="binding site" evidence="10">
    <location>
        <begin position="199"/>
        <end position="200"/>
    </location>
    <ligand>
        <name>substrate</name>
    </ligand>
</feature>
<dbReference type="Proteomes" id="UP000183410">
    <property type="component" value="Unassembled WGS sequence"/>
</dbReference>
<dbReference type="InterPro" id="IPR020922">
    <property type="entry name" value="dITP/XTP_pyrophosphatase"/>
</dbReference>
<dbReference type="PANTHER" id="PTHR11067:SF9">
    <property type="entry name" value="INOSINE TRIPHOSPHATE PYROPHOSPHATASE"/>
    <property type="match status" value="1"/>
</dbReference>
<keyword evidence="5 10" id="KW-0378">Hydrolase</keyword>
<dbReference type="GO" id="GO:0036220">
    <property type="term" value="F:ITP diphosphatase activity"/>
    <property type="evidence" value="ECO:0007669"/>
    <property type="project" value="UniProtKB-UniRule"/>
</dbReference>
<dbReference type="GO" id="GO:0036222">
    <property type="term" value="F:XTP diphosphatase activity"/>
    <property type="evidence" value="ECO:0007669"/>
    <property type="project" value="UniProtKB-UniRule"/>
</dbReference>
<dbReference type="SUPFAM" id="SSF52972">
    <property type="entry name" value="ITPase-like"/>
    <property type="match status" value="1"/>
</dbReference>
<organism evidence="12 13">
    <name type="scientific">Paenibacillus algorifonticola</name>
    <dbReference type="NCBI Taxonomy" id="684063"/>
    <lineage>
        <taxon>Bacteria</taxon>
        <taxon>Bacillati</taxon>
        <taxon>Bacillota</taxon>
        <taxon>Bacilli</taxon>
        <taxon>Bacillales</taxon>
        <taxon>Paenibacillaceae</taxon>
        <taxon>Paenibacillus</taxon>
    </lineage>
</organism>
<feature type="binding site" evidence="10">
    <location>
        <begin position="171"/>
        <end position="174"/>
    </location>
    <ligand>
        <name>substrate</name>
    </ligand>
</feature>
<comment type="cofactor">
    <cofactor evidence="10">
        <name>Mg(2+)</name>
        <dbReference type="ChEBI" id="CHEBI:18420"/>
    </cofactor>
    <text evidence="10">Binds 1 Mg(2+) ion per subunit.</text>
</comment>
<feature type="binding site" evidence="10">
    <location>
        <begin position="13"/>
        <end position="18"/>
    </location>
    <ligand>
        <name>substrate</name>
    </ligand>
</feature>
<accession>A0A1I2B4W2</accession>
<dbReference type="GO" id="GO:0009146">
    <property type="term" value="P:purine nucleoside triphosphate catabolic process"/>
    <property type="evidence" value="ECO:0007669"/>
    <property type="project" value="UniProtKB-UniRule"/>
</dbReference>
<dbReference type="GO" id="GO:0035870">
    <property type="term" value="F:dITP diphosphatase activity"/>
    <property type="evidence" value="ECO:0007669"/>
    <property type="project" value="UniProtKB-UniRule"/>
</dbReference>
<comment type="catalytic activity">
    <reaction evidence="10">
        <text>ITP + H2O = IMP + diphosphate + H(+)</text>
        <dbReference type="Rhea" id="RHEA:29399"/>
        <dbReference type="ChEBI" id="CHEBI:15377"/>
        <dbReference type="ChEBI" id="CHEBI:15378"/>
        <dbReference type="ChEBI" id="CHEBI:33019"/>
        <dbReference type="ChEBI" id="CHEBI:58053"/>
        <dbReference type="ChEBI" id="CHEBI:61402"/>
        <dbReference type="EC" id="3.6.1.66"/>
    </reaction>
</comment>
<keyword evidence="4 10" id="KW-0547">Nucleotide-binding</keyword>
<dbReference type="GO" id="GO:0046872">
    <property type="term" value="F:metal ion binding"/>
    <property type="evidence" value="ECO:0007669"/>
    <property type="project" value="UniProtKB-KW"/>
</dbReference>
<dbReference type="AlphaFoldDB" id="A0A1I2B4W2"/>
<dbReference type="EC" id="3.6.1.66" evidence="10"/>
<dbReference type="HAMAP" id="MF_01405">
    <property type="entry name" value="Non_canon_purine_NTPase"/>
    <property type="match status" value="1"/>
</dbReference>
<dbReference type="GO" id="GO:0005829">
    <property type="term" value="C:cytosol"/>
    <property type="evidence" value="ECO:0007669"/>
    <property type="project" value="TreeGrafter"/>
</dbReference>
<reference evidence="13" key="1">
    <citation type="submission" date="2016-10" db="EMBL/GenBank/DDBJ databases">
        <authorList>
            <person name="Varghese N."/>
            <person name="Submissions S."/>
        </authorList>
    </citation>
    <scope>NUCLEOTIDE SEQUENCE [LARGE SCALE GENOMIC DNA]</scope>
    <source>
        <strain evidence="13">CGMCC 1.10223</strain>
    </source>
</reference>
<feature type="binding site" evidence="10">
    <location>
        <position position="76"/>
    </location>
    <ligand>
        <name>substrate</name>
    </ligand>
</feature>
<comment type="catalytic activity">
    <reaction evidence="9 10">
        <text>XTP + H2O = XMP + diphosphate + H(+)</text>
        <dbReference type="Rhea" id="RHEA:28610"/>
        <dbReference type="ChEBI" id="CHEBI:15377"/>
        <dbReference type="ChEBI" id="CHEBI:15378"/>
        <dbReference type="ChEBI" id="CHEBI:33019"/>
        <dbReference type="ChEBI" id="CHEBI:57464"/>
        <dbReference type="ChEBI" id="CHEBI:61314"/>
        <dbReference type="EC" id="3.6.1.66"/>
    </reaction>
</comment>
<keyword evidence="3 10" id="KW-0479">Metal-binding</keyword>
<evidence type="ECO:0000256" key="10">
    <source>
        <dbReference type="HAMAP-Rule" id="MF_01405"/>
    </source>
</evidence>
<dbReference type="CDD" id="cd00515">
    <property type="entry name" value="HAM1"/>
    <property type="match status" value="1"/>
</dbReference>
<dbReference type="GO" id="GO:0000166">
    <property type="term" value="F:nucleotide binding"/>
    <property type="evidence" value="ECO:0007669"/>
    <property type="project" value="UniProtKB-KW"/>
</dbReference>
<evidence type="ECO:0000256" key="5">
    <source>
        <dbReference type="ARBA" id="ARBA00022801"/>
    </source>
</evidence>
<evidence type="ECO:0000256" key="4">
    <source>
        <dbReference type="ARBA" id="ARBA00022741"/>
    </source>
</evidence>
<comment type="function">
    <text evidence="10">Pyrophosphatase that catalyzes the hydrolysis of nucleoside triphosphates to their monophosphate derivatives, with a high preference for the non-canonical purine nucleotides XTP (xanthosine triphosphate), dITP (deoxyinosine triphosphate) and ITP. Seems to function as a house-cleaning enzyme that removes non-canonical purine nucleotides from the nucleotide pool, thus preventing their incorporation into DNA/RNA and avoiding chromosomal lesions.</text>
</comment>
<evidence type="ECO:0000256" key="8">
    <source>
        <dbReference type="ARBA" id="ARBA00051875"/>
    </source>
</evidence>
<evidence type="ECO:0000256" key="2">
    <source>
        <dbReference type="ARBA" id="ARBA00011738"/>
    </source>
</evidence>
<dbReference type="EMBL" id="FONN01000003">
    <property type="protein sequence ID" value="SFE50333.1"/>
    <property type="molecule type" value="Genomic_DNA"/>
</dbReference>
<keyword evidence="7 10" id="KW-0546">Nucleotide metabolism</keyword>
<dbReference type="NCBIfam" id="TIGR00042">
    <property type="entry name" value="RdgB/HAM1 family non-canonical purine NTP pyrophosphatase"/>
    <property type="match status" value="1"/>
</dbReference>
<evidence type="ECO:0000256" key="6">
    <source>
        <dbReference type="ARBA" id="ARBA00022842"/>
    </source>
</evidence>
<protein>
    <recommendedName>
        <fullName evidence="10">dITP/XTP pyrophosphatase</fullName>
        <ecNumber evidence="10">3.6.1.66</ecNumber>
    </recommendedName>
    <alternativeName>
        <fullName evidence="10">Non-canonical purine NTP pyrophosphatase</fullName>
    </alternativeName>
    <alternativeName>
        <fullName evidence="10">Non-standard purine NTP pyrophosphatase</fullName>
    </alternativeName>
    <alternativeName>
        <fullName evidence="10">Nucleoside-triphosphate diphosphatase</fullName>
    </alternativeName>
    <alternativeName>
        <fullName evidence="10">Nucleoside-triphosphate pyrophosphatase</fullName>
        <shortName evidence="10">NTPase</shortName>
    </alternativeName>
</protein>
<comment type="caution">
    <text evidence="10">Lacks conserved residue(s) required for the propagation of feature annotation.</text>
</comment>
<evidence type="ECO:0000256" key="9">
    <source>
        <dbReference type="ARBA" id="ARBA00052017"/>
    </source>
</evidence>
<dbReference type="Gene3D" id="3.90.950.10">
    <property type="match status" value="1"/>
</dbReference>
<dbReference type="GO" id="GO:0017111">
    <property type="term" value="F:ribonucleoside triphosphate phosphatase activity"/>
    <property type="evidence" value="ECO:0007669"/>
    <property type="project" value="InterPro"/>
</dbReference>
<comment type="catalytic activity">
    <reaction evidence="8 10">
        <text>dITP + H2O = dIMP + diphosphate + H(+)</text>
        <dbReference type="Rhea" id="RHEA:28342"/>
        <dbReference type="ChEBI" id="CHEBI:15377"/>
        <dbReference type="ChEBI" id="CHEBI:15378"/>
        <dbReference type="ChEBI" id="CHEBI:33019"/>
        <dbReference type="ChEBI" id="CHEBI:61194"/>
        <dbReference type="ChEBI" id="CHEBI:61382"/>
        <dbReference type="EC" id="3.6.1.66"/>
    </reaction>
</comment>
<sequence>MMELGSEVILIATKNEGKVKEFAHAFAKLGKRVVSLNEYPDFADIVEDGDTFAANARIKAKAAGDAFQVPVLADDSGLSVAALAGAPGVYSARYSGEGATDSSNNAKLLAELNRLAQQAAGEALEDGTKLLSHAQFVCALALYDPATGEFVEAEGTVDGFIMDKPRGDGGFGYDPLFWLPTLNRGMAQLSKEEKQQISHRGNALKELLPKLV</sequence>
<proteinExistence type="inferred from homology"/>
<dbReference type="FunFam" id="3.90.950.10:FF:000001">
    <property type="entry name" value="dITP/XTP pyrophosphatase"/>
    <property type="match status" value="1"/>
</dbReference>